<dbReference type="EMBL" id="BAAANY010000032">
    <property type="protein sequence ID" value="GAA1708515.1"/>
    <property type="molecule type" value="Genomic_DNA"/>
</dbReference>
<keyword evidence="8" id="KW-1185">Reference proteome</keyword>
<dbReference type="PANTHER" id="PTHR43619:SF2">
    <property type="entry name" value="S-ADENOSYL-L-METHIONINE-DEPENDENT METHYLTRANSFERASES SUPERFAMILY PROTEIN"/>
    <property type="match status" value="1"/>
</dbReference>
<evidence type="ECO:0000256" key="6">
    <source>
        <dbReference type="RuleBase" id="RU362030"/>
    </source>
</evidence>
<evidence type="ECO:0000313" key="7">
    <source>
        <dbReference type="EMBL" id="GAA1708515.1"/>
    </source>
</evidence>
<accession>A0ABN2INA7</accession>
<comment type="similarity">
    <text evidence="2 6">Belongs to the UPF0677 family.</text>
</comment>
<dbReference type="RefSeq" id="WP_344314238.1">
    <property type="nucleotide sequence ID" value="NZ_BAAANY010000032.1"/>
</dbReference>
<evidence type="ECO:0000256" key="5">
    <source>
        <dbReference type="ARBA" id="ARBA00022691"/>
    </source>
</evidence>
<name>A0ABN2INA7_9ACTN</name>
<gene>
    <name evidence="7" type="ORF">GCM10009765_67540</name>
</gene>
<proteinExistence type="inferred from homology"/>
<dbReference type="EC" id="2.1.1.-" evidence="6"/>
<evidence type="ECO:0000256" key="2">
    <source>
        <dbReference type="ARBA" id="ARBA00008138"/>
    </source>
</evidence>
<keyword evidence="5 6" id="KW-0949">S-adenosyl-L-methionine</keyword>
<dbReference type="GO" id="GO:0032259">
    <property type="term" value="P:methylation"/>
    <property type="evidence" value="ECO:0007669"/>
    <property type="project" value="UniProtKB-KW"/>
</dbReference>
<reference evidence="7 8" key="1">
    <citation type="journal article" date="2019" name="Int. J. Syst. Evol. Microbiol.">
        <title>The Global Catalogue of Microorganisms (GCM) 10K type strain sequencing project: providing services to taxonomists for standard genome sequencing and annotation.</title>
        <authorList>
            <consortium name="The Broad Institute Genomics Platform"/>
            <consortium name="The Broad Institute Genome Sequencing Center for Infectious Disease"/>
            <person name="Wu L."/>
            <person name="Ma J."/>
        </authorList>
    </citation>
    <scope>NUCLEOTIDE SEQUENCE [LARGE SCALE GENOMIC DNA]</scope>
    <source>
        <strain evidence="7 8">JCM 14718</strain>
    </source>
</reference>
<dbReference type="GO" id="GO:0008168">
    <property type="term" value="F:methyltransferase activity"/>
    <property type="evidence" value="ECO:0007669"/>
    <property type="project" value="UniProtKB-KW"/>
</dbReference>
<protein>
    <recommendedName>
        <fullName evidence="6">S-adenosyl-L-methionine-dependent methyltransferase</fullName>
        <ecNumber evidence="6">2.1.1.-</ecNumber>
    </recommendedName>
</protein>
<keyword evidence="3 6" id="KW-0489">Methyltransferase</keyword>
<evidence type="ECO:0000313" key="8">
    <source>
        <dbReference type="Proteomes" id="UP001500618"/>
    </source>
</evidence>
<dbReference type="PANTHER" id="PTHR43619">
    <property type="entry name" value="S-ADENOSYL-L-METHIONINE-DEPENDENT METHYLTRANSFERASE YKTD-RELATED"/>
    <property type="match status" value="1"/>
</dbReference>
<organism evidence="7 8">
    <name type="scientific">Fodinicola feengrottensis</name>
    <dbReference type="NCBI Taxonomy" id="435914"/>
    <lineage>
        <taxon>Bacteria</taxon>
        <taxon>Bacillati</taxon>
        <taxon>Actinomycetota</taxon>
        <taxon>Actinomycetes</taxon>
        <taxon>Mycobacteriales</taxon>
        <taxon>Fodinicola</taxon>
    </lineage>
</organism>
<evidence type="ECO:0000256" key="1">
    <source>
        <dbReference type="ARBA" id="ARBA00003907"/>
    </source>
</evidence>
<sequence length="271" mass="29013">MSTINPIGTTSLGVAALRAMESMRPDKLIDDPYAMGFVAAAGGGMALPGDKTGFIAILGPVVAVRTKYFDESILAAARGGCRQVVMMASGMDSRAYRLDWPADTELFELDQPEVLAFKNGVLGDAKPKANRHPVGVDLVGDWTATLRVAGFDPEVPTAWLTEGIIYALTPEQADLLLERITSVSAPGSVITVDQVQDHEDLKAARLAVSPDLVELWVGGPTGHPADWLHRFGWKAEVTETADLARTYGREVHKCYDPAAGGAHCWLATATR</sequence>
<dbReference type="InterPro" id="IPR007213">
    <property type="entry name" value="Ppm1/Ppm2/Tcmp"/>
</dbReference>
<dbReference type="InterPro" id="IPR011610">
    <property type="entry name" value="SAM_mthyl_Trfase_ML2640-like"/>
</dbReference>
<comment type="function">
    <text evidence="1 6">Exhibits S-adenosyl-L-methionine-dependent methyltransferase activity.</text>
</comment>
<comment type="caution">
    <text evidence="7">The sequence shown here is derived from an EMBL/GenBank/DDBJ whole genome shotgun (WGS) entry which is preliminary data.</text>
</comment>
<evidence type="ECO:0000256" key="4">
    <source>
        <dbReference type="ARBA" id="ARBA00022679"/>
    </source>
</evidence>
<evidence type="ECO:0000256" key="3">
    <source>
        <dbReference type="ARBA" id="ARBA00022603"/>
    </source>
</evidence>
<dbReference type="Pfam" id="PF04072">
    <property type="entry name" value="LCM"/>
    <property type="match status" value="1"/>
</dbReference>
<dbReference type="SUPFAM" id="SSF53335">
    <property type="entry name" value="S-adenosyl-L-methionine-dependent methyltransferases"/>
    <property type="match status" value="1"/>
</dbReference>
<dbReference type="InterPro" id="IPR029063">
    <property type="entry name" value="SAM-dependent_MTases_sf"/>
</dbReference>
<dbReference type="NCBIfam" id="TIGR00027">
    <property type="entry name" value="mthyl_TIGR00027"/>
    <property type="match status" value="1"/>
</dbReference>
<dbReference type="Proteomes" id="UP001500618">
    <property type="component" value="Unassembled WGS sequence"/>
</dbReference>
<dbReference type="Gene3D" id="3.40.50.150">
    <property type="entry name" value="Vaccinia Virus protein VP39"/>
    <property type="match status" value="1"/>
</dbReference>
<keyword evidence="4" id="KW-0808">Transferase</keyword>